<feature type="domain" description="F-box" evidence="2">
    <location>
        <begin position="6"/>
        <end position="54"/>
    </location>
</feature>
<dbReference type="KEGG" id="kdj:28967689"/>
<dbReference type="InterPro" id="IPR036047">
    <property type="entry name" value="F-box-like_dom_sf"/>
</dbReference>
<dbReference type="Proteomes" id="UP000078595">
    <property type="component" value="Chromosome 4"/>
</dbReference>
<dbReference type="Gene3D" id="2.130.10.10">
    <property type="entry name" value="YVTN repeat-like/Quinoprotein amine dehydrogenase"/>
    <property type="match status" value="1"/>
</dbReference>
<dbReference type="AlphaFoldDB" id="A0A1A6A891"/>
<organism evidence="3">
    <name type="scientific">Kwoniella dejecticola CBS 10117</name>
    <dbReference type="NCBI Taxonomy" id="1296121"/>
    <lineage>
        <taxon>Eukaryota</taxon>
        <taxon>Fungi</taxon>
        <taxon>Dikarya</taxon>
        <taxon>Basidiomycota</taxon>
        <taxon>Agaricomycotina</taxon>
        <taxon>Tremellomycetes</taxon>
        <taxon>Tremellales</taxon>
        <taxon>Cryptococcaceae</taxon>
        <taxon>Kwoniella</taxon>
    </lineage>
</organism>
<evidence type="ECO:0000313" key="4">
    <source>
        <dbReference type="EMBL" id="WWC61390.1"/>
    </source>
</evidence>
<evidence type="ECO:0000313" key="3">
    <source>
        <dbReference type="EMBL" id="OBR86268.1"/>
    </source>
</evidence>
<dbReference type="VEuPathDB" id="FungiDB:I303_03990"/>
<sequence>MTIESESNLDNLPDDVLALIFRRLELKDLIGLKCVARGIAERVDGLGIPLYLSLHRQSHCTASPPIHQWAPLDIVRYNHRINRSLASHTLHALQIVPEWPQSVIPALEITEDQLVLGVGSKILIHPLVHSSSGKSRAGCGNSSGSGGKVIDRSIEYVIEDRTKKYQGGKSDIVGIVPISSIKNDFIVAQFDGTIQRVALPQLVHDDHNIEADNRDRNTSQANISPRMKARYSSDFSLGHGRISTQGHRESINTLVGTDDGARFMSTSISGKVDIYSTHSPWVEPTSFQLKSRAWSSLLSPTNALLGIQGSIQLYPICPTGAVLEDHKRKLIGPETPLLSSPYSLHLPTSSTSIPTSSSTSGQSSHNPNILLSGWYDSHIRLHDLRSSSPLPTTQFVDPYTWSDNSAYYSTTYIGEHHIAGGNSKHGTVSFFDLRNPTSSLNYSNPTNDQNQGQGHRGNSSSNWSCFSPGGKGSPVYALKSDNGILYGTTERRLFCLTFNGQGSHKNDLITSNLENAMKESYYLRKNKNKNGRYVPNGYKGRGGKWTWTVKYDNDHDELGGMREYKGARGYEHRSRYIDLFDSLEPV</sequence>
<accession>A0A1A6A891</accession>
<dbReference type="GeneID" id="28967689"/>
<reference evidence="4" key="2">
    <citation type="submission" date="2013-07" db="EMBL/GenBank/DDBJ databases">
        <authorList>
            <consortium name="The Broad Institute Genome Sequencing Platform"/>
            <person name="Cuomo C."/>
            <person name="Litvintseva A."/>
            <person name="Chen Y."/>
            <person name="Heitman J."/>
            <person name="Sun S."/>
            <person name="Springer D."/>
            <person name="Dromer F."/>
            <person name="Young S.K."/>
            <person name="Zeng Q."/>
            <person name="Gargeya S."/>
            <person name="Fitzgerald M."/>
            <person name="Abouelleil A."/>
            <person name="Alvarado L."/>
            <person name="Berlin A.M."/>
            <person name="Chapman S.B."/>
            <person name="Dewar J."/>
            <person name="Goldberg J."/>
            <person name="Griggs A."/>
            <person name="Gujja S."/>
            <person name="Hansen M."/>
            <person name="Howarth C."/>
            <person name="Imamovic A."/>
            <person name="Larimer J."/>
            <person name="McCowan C."/>
            <person name="Murphy C."/>
            <person name="Pearson M."/>
            <person name="Priest M."/>
            <person name="Roberts A."/>
            <person name="Saif S."/>
            <person name="Shea T."/>
            <person name="Sykes S."/>
            <person name="Wortman J."/>
            <person name="Nusbaum C."/>
            <person name="Birren B."/>
        </authorList>
    </citation>
    <scope>NUCLEOTIDE SEQUENCE</scope>
    <source>
        <strain evidence="4">CBS 10117</strain>
    </source>
</reference>
<evidence type="ECO:0000259" key="2">
    <source>
        <dbReference type="PROSITE" id="PS50181"/>
    </source>
</evidence>
<evidence type="ECO:0000256" key="1">
    <source>
        <dbReference type="SAM" id="MobiDB-lite"/>
    </source>
</evidence>
<dbReference type="SUPFAM" id="SSF81383">
    <property type="entry name" value="F-box domain"/>
    <property type="match status" value="1"/>
</dbReference>
<dbReference type="EMBL" id="KI894030">
    <property type="protein sequence ID" value="OBR86268.1"/>
    <property type="molecule type" value="Genomic_DNA"/>
</dbReference>
<feature type="region of interest" description="Disordered" evidence="1">
    <location>
        <begin position="439"/>
        <end position="464"/>
    </location>
</feature>
<dbReference type="PROSITE" id="PS50181">
    <property type="entry name" value="FBOX"/>
    <property type="match status" value="1"/>
</dbReference>
<keyword evidence="5" id="KW-1185">Reference proteome</keyword>
<dbReference type="InterPro" id="IPR001810">
    <property type="entry name" value="F-box_dom"/>
</dbReference>
<reference evidence="3" key="1">
    <citation type="submission" date="2013-07" db="EMBL/GenBank/DDBJ databases">
        <title>The Genome Sequence of Cryptococcus dejecticola CBS10117.</title>
        <authorList>
            <consortium name="The Broad Institute Genome Sequencing Platform"/>
            <person name="Cuomo C."/>
            <person name="Litvintseva A."/>
            <person name="Chen Y."/>
            <person name="Heitman J."/>
            <person name="Sun S."/>
            <person name="Springer D."/>
            <person name="Dromer F."/>
            <person name="Young S.K."/>
            <person name="Zeng Q."/>
            <person name="Gargeya S."/>
            <person name="Fitzgerald M."/>
            <person name="Abouelleil A."/>
            <person name="Alvarado L."/>
            <person name="Berlin A.M."/>
            <person name="Chapman S.B."/>
            <person name="Dewar J."/>
            <person name="Goldberg J."/>
            <person name="Griggs A."/>
            <person name="Gujja S."/>
            <person name="Hansen M."/>
            <person name="Howarth C."/>
            <person name="Imamovic A."/>
            <person name="Larimer J."/>
            <person name="McCowan C."/>
            <person name="Murphy C."/>
            <person name="Pearson M."/>
            <person name="Priest M."/>
            <person name="Roberts A."/>
            <person name="Saif S."/>
            <person name="Shea T."/>
            <person name="Sykes S."/>
            <person name="Wortman J."/>
            <person name="Nusbaum C."/>
            <person name="Birren B."/>
        </authorList>
    </citation>
    <scope>NUCLEOTIDE SEQUENCE [LARGE SCALE GENOMIC DNA]</scope>
    <source>
        <strain evidence="3">CBS 10117</strain>
    </source>
</reference>
<gene>
    <name evidence="3" type="ORF">I303_03990</name>
    <name evidence="4" type="ORF">I303_103973</name>
</gene>
<dbReference type="OrthoDB" id="1259151at2759"/>
<evidence type="ECO:0000313" key="5">
    <source>
        <dbReference type="Proteomes" id="UP000078595"/>
    </source>
</evidence>
<protein>
    <recommendedName>
        <fullName evidence="2">F-box domain-containing protein</fullName>
    </recommendedName>
</protein>
<dbReference type="InterPro" id="IPR015943">
    <property type="entry name" value="WD40/YVTN_repeat-like_dom_sf"/>
</dbReference>
<proteinExistence type="predicted"/>
<dbReference type="EMBL" id="CP144533">
    <property type="protein sequence ID" value="WWC61390.1"/>
    <property type="molecule type" value="Genomic_DNA"/>
</dbReference>
<dbReference type="InterPro" id="IPR036322">
    <property type="entry name" value="WD40_repeat_dom_sf"/>
</dbReference>
<dbReference type="Pfam" id="PF00646">
    <property type="entry name" value="F-box"/>
    <property type="match status" value="1"/>
</dbReference>
<reference evidence="4" key="3">
    <citation type="submission" date="2024-02" db="EMBL/GenBank/DDBJ databases">
        <title>Comparative genomics of Cryptococcus and Kwoniella reveals pathogenesis evolution and contrasting modes of karyotype evolution via chromosome fusion or intercentromeric recombination.</title>
        <authorList>
            <person name="Coelho M.A."/>
            <person name="David-Palma M."/>
            <person name="Shea T."/>
            <person name="Bowers K."/>
            <person name="McGinley-Smith S."/>
            <person name="Mohammad A.W."/>
            <person name="Gnirke A."/>
            <person name="Yurkov A.M."/>
            <person name="Nowrousian M."/>
            <person name="Sun S."/>
            <person name="Cuomo C.A."/>
            <person name="Heitman J."/>
        </authorList>
    </citation>
    <scope>NUCLEOTIDE SEQUENCE</scope>
    <source>
        <strain evidence="4">CBS 10117</strain>
    </source>
</reference>
<name>A0A1A6A891_9TREE</name>
<dbReference type="RefSeq" id="XP_018264110.1">
    <property type="nucleotide sequence ID" value="XM_018407302.1"/>
</dbReference>
<dbReference type="SUPFAM" id="SSF50978">
    <property type="entry name" value="WD40 repeat-like"/>
    <property type="match status" value="1"/>
</dbReference>